<evidence type="ECO:0000313" key="5">
    <source>
        <dbReference type="Proteomes" id="UP000095228"/>
    </source>
</evidence>
<keyword evidence="5" id="KW-1185">Reference proteome</keyword>
<reference evidence="4 5" key="1">
    <citation type="submission" date="2016-06" db="EMBL/GenBank/DDBJ databases">
        <title>Three novel species with peptidoglycan cell walls form the new genus Lacunisphaera gen. nov. in the family Opitutaceae of the verrucomicrobial subdivision 4.</title>
        <authorList>
            <person name="Rast P."/>
            <person name="Gloeckner I."/>
            <person name="Jogler M."/>
            <person name="Boedeker C."/>
            <person name="Jeske O."/>
            <person name="Wiegand S."/>
            <person name="Reinhardt R."/>
            <person name="Schumann P."/>
            <person name="Rohde M."/>
            <person name="Spring S."/>
            <person name="Gloeckner F.O."/>
            <person name="Jogler C."/>
        </authorList>
    </citation>
    <scope>NUCLEOTIDE SEQUENCE [LARGE SCALE GENOMIC DNA]</scope>
    <source>
        <strain evidence="4 5">IG16b</strain>
    </source>
</reference>
<dbReference type="InterPro" id="IPR008978">
    <property type="entry name" value="HSP20-like_chaperone"/>
</dbReference>
<accession>A0A1D8AV96</accession>
<sequence length="131" mass="14735">MHTIIHRNQHQRYPVAKPATDFRSPHYECLDLPQSLKLAVYVPGVDANGVELTTQGTDLIVTARKAQHVRVNWQALHLESAQRDYQLTLRLGSGYDFDSLRAFIAKGVLTIVLPKRRTALAAPPARQRQVA</sequence>
<dbReference type="Pfam" id="PF00011">
    <property type="entry name" value="HSP20"/>
    <property type="match status" value="1"/>
</dbReference>
<evidence type="ECO:0000259" key="3">
    <source>
        <dbReference type="PROSITE" id="PS01031"/>
    </source>
</evidence>
<dbReference type="AlphaFoldDB" id="A0A1D8AV96"/>
<proteinExistence type="inferred from homology"/>
<dbReference type="Proteomes" id="UP000095228">
    <property type="component" value="Chromosome"/>
</dbReference>
<dbReference type="STRING" id="1838286.Verru16b_01888"/>
<dbReference type="PROSITE" id="PS01031">
    <property type="entry name" value="SHSP"/>
    <property type="match status" value="1"/>
</dbReference>
<protein>
    <submittedName>
        <fullName evidence="4">Hsp20/alpha crystallin family protein</fullName>
    </submittedName>
</protein>
<comment type="similarity">
    <text evidence="1 2">Belongs to the small heat shock protein (HSP20) family.</text>
</comment>
<evidence type="ECO:0000256" key="2">
    <source>
        <dbReference type="RuleBase" id="RU003616"/>
    </source>
</evidence>
<dbReference type="Gene3D" id="2.60.40.790">
    <property type="match status" value="1"/>
</dbReference>
<feature type="domain" description="SHSP" evidence="3">
    <location>
        <begin position="17"/>
        <end position="131"/>
    </location>
</feature>
<dbReference type="RefSeq" id="WP_069962034.1">
    <property type="nucleotide sequence ID" value="NZ_CP016094.1"/>
</dbReference>
<evidence type="ECO:0000313" key="4">
    <source>
        <dbReference type="EMBL" id="AOS44819.1"/>
    </source>
</evidence>
<dbReference type="SUPFAM" id="SSF49764">
    <property type="entry name" value="HSP20-like chaperones"/>
    <property type="match status" value="1"/>
</dbReference>
<evidence type="ECO:0000256" key="1">
    <source>
        <dbReference type="PROSITE-ProRule" id="PRU00285"/>
    </source>
</evidence>
<dbReference type="CDD" id="cd06464">
    <property type="entry name" value="ACD_sHsps-like"/>
    <property type="match status" value="1"/>
</dbReference>
<organism evidence="4 5">
    <name type="scientific">Lacunisphaera limnophila</name>
    <dbReference type="NCBI Taxonomy" id="1838286"/>
    <lineage>
        <taxon>Bacteria</taxon>
        <taxon>Pseudomonadati</taxon>
        <taxon>Verrucomicrobiota</taxon>
        <taxon>Opitutia</taxon>
        <taxon>Opitutales</taxon>
        <taxon>Opitutaceae</taxon>
        <taxon>Lacunisphaera</taxon>
    </lineage>
</organism>
<dbReference type="OrthoDB" id="193439at2"/>
<dbReference type="InterPro" id="IPR002068">
    <property type="entry name" value="A-crystallin/Hsp20_dom"/>
</dbReference>
<dbReference type="KEGG" id="obg:Verru16b_01888"/>
<name>A0A1D8AV96_9BACT</name>
<gene>
    <name evidence="4" type="ORF">Verru16b_01888</name>
</gene>
<dbReference type="EMBL" id="CP016094">
    <property type="protein sequence ID" value="AOS44819.1"/>
    <property type="molecule type" value="Genomic_DNA"/>
</dbReference>